<protein>
    <recommendedName>
        <fullName evidence="4">SnoaL-like domain-containing protein</fullName>
    </recommendedName>
</protein>
<name>A0ABN5I180_9ACTN</name>
<evidence type="ECO:0008006" key="4">
    <source>
        <dbReference type="Google" id="ProtNLM"/>
    </source>
</evidence>
<dbReference type="EMBL" id="CP026652">
    <property type="protein sequence ID" value="AVH56495.1"/>
    <property type="molecule type" value="Genomic_DNA"/>
</dbReference>
<accession>A0ABN5I180</accession>
<evidence type="ECO:0000256" key="1">
    <source>
        <dbReference type="SAM" id="MobiDB-lite"/>
    </source>
</evidence>
<evidence type="ECO:0000313" key="3">
    <source>
        <dbReference type="Proteomes" id="UP000238413"/>
    </source>
</evidence>
<proteinExistence type="predicted"/>
<reference evidence="2 3" key="1">
    <citation type="submission" date="2018-02" db="EMBL/GenBank/DDBJ databases">
        <title>Complete genome sequence of Streptomyces dengpaensis, the producer of angucyclines.</title>
        <authorList>
            <person name="Yumei L."/>
        </authorList>
    </citation>
    <scope>NUCLEOTIDE SEQUENCE [LARGE SCALE GENOMIC DNA]</scope>
    <source>
        <strain evidence="2 3">XZHG99</strain>
    </source>
</reference>
<feature type="region of interest" description="Disordered" evidence="1">
    <location>
        <begin position="9"/>
        <end position="38"/>
    </location>
</feature>
<keyword evidence="3" id="KW-1185">Reference proteome</keyword>
<sequence>MLAAVRLRRGKADNARGAAQLGRTAPLGQPDRGTRPASAIRFGSSDALFRLTRQGRSQQEPAPCQEGWRMADKTKPMYLGSGDPARQRTDYYPPWLDNLADDVTMEGSVLNGVVRGAEDVRTVLSYARTLYEYQDFIYIGGYGENDFVEDYTSTVGGEPIANIAVVYRNAEGQTQHLVVNHRPLSSVLLFSRLLGEHFAGTRYAQYFAAPSVDADAAEEPGVRPS</sequence>
<organism evidence="2 3">
    <name type="scientific">Streptomyces dengpaensis</name>
    <dbReference type="NCBI Taxonomy" id="2049881"/>
    <lineage>
        <taxon>Bacteria</taxon>
        <taxon>Bacillati</taxon>
        <taxon>Actinomycetota</taxon>
        <taxon>Actinomycetes</taxon>
        <taxon>Kitasatosporales</taxon>
        <taxon>Streptomycetaceae</taxon>
        <taxon>Streptomyces</taxon>
    </lineage>
</organism>
<evidence type="ECO:0000313" key="2">
    <source>
        <dbReference type="EMBL" id="AVH56495.1"/>
    </source>
</evidence>
<dbReference type="Gene3D" id="3.10.450.50">
    <property type="match status" value="1"/>
</dbReference>
<dbReference type="Proteomes" id="UP000238413">
    <property type="component" value="Chromosome"/>
</dbReference>
<gene>
    <name evidence="2" type="ORF">C4B68_12740</name>
</gene>